<dbReference type="Proteomes" id="UP000646365">
    <property type="component" value="Unassembled WGS sequence"/>
</dbReference>
<evidence type="ECO:0000259" key="1">
    <source>
        <dbReference type="Pfam" id="PF07484"/>
    </source>
</evidence>
<organism evidence="2 3">
    <name type="scientific">Aliidongia dinghuensis</name>
    <dbReference type="NCBI Taxonomy" id="1867774"/>
    <lineage>
        <taxon>Bacteria</taxon>
        <taxon>Pseudomonadati</taxon>
        <taxon>Pseudomonadota</taxon>
        <taxon>Alphaproteobacteria</taxon>
        <taxon>Rhodospirillales</taxon>
        <taxon>Dongiaceae</taxon>
        <taxon>Aliidongia</taxon>
    </lineage>
</organism>
<dbReference type="EMBL" id="BMJQ01000009">
    <property type="protein sequence ID" value="GGF26750.1"/>
    <property type="molecule type" value="Genomic_DNA"/>
</dbReference>
<name>A0A8J3E331_9PROT</name>
<dbReference type="RefSeq" id="WP_189048240.1">
    <property type="nucleotide sequence ID" value="NZ_BMJQ01000009.1"/>
</dbReference>
<dbReference type="Gene3D" id="3.90.1340.10">
    <property type="entry name" value="Phage tail collar domain"/>
    <property type="match status" value="1"/>
</dbReference>
<evidence type="ECO:0000313" key="3">
    <source>
        <dbReference type="Proteomes" id="UP000646365"/>
    </source>
</evidence>
<keyword evidence="3" id="KW-1185">Reference proteome</keyword>
<dbReference type="Pfam" id="PF07484">
    <property type="entry name" value="Collar"/>
    <property type="match status" value="1"/>
</dbReference>
<dbReference type="AlphaFoldDB" id="A0A8J3E331"/>
<feature type="domain" description="Phage tail collar" evidence="1">
    <location>
        <begin position="7"/>
        <end position="62"/>
    </location>
</feature>
<protein>
    <submittedName>
        <fullName evidence="2">Tail Collar domain-containing protein</fullName>
    </submittedName>
</protein>
<proteinExistence type="predicted"/>
<evidence type="ECO:0000313" key="2">
    <source>
        <dbReference type="EMBL" id="GGF26750.1"/>
    </source>
</evidence>
<sequence>MSEPLIGQIIVFAGNFAPSGWAMCNGQLLSISQNTALFSVLGTTYGGDGQTTFALPDFRGRASVGAGQGAGLSFYAQGQVGGTESVSLVASQVPAHGHGLQAAATVTTATPGSTTVLGTVETTVPAYVPASTTGATALSPSSISAAGSGVPHENRQPFLALNYIIALFGIFPSQN</sequence>
<comment type="caution">
    <text evidence="2">The sequence shown here is derived from an EMBL/GenBank/DDBJ whole genome shotgun (WGS) entry which is preliminary data.</text>
</comment>
<reference evidence="2" key="2">
    <citation type="submission" date="2020-09" db="EMBL/GenBank/DDBJ databases">
        <authorList>
            <person name="Sun Q."/>
            <person name="Zhou Y."/>
        </authorList>
    </citation>
    <scope>NUCLEOTIDE SEQUENCE</scope>
    <source>
        <strain evidence="2">CGMCC 1.15725</strain>
    </source>
</reference>
<reference evidence="2" key="1">
    <citation type="journal article" date="2014" name="Int. J. Syst. Evol. Microbiol.">
        <title>Complete genome sequence of Corynebacterium casei LMG S-19264T (=DSM 44701T), isolated from a smear-ripened cheese.</title>
        <authorList>
            <consortium name="US DOE Joint Genome Institute (JGI-PGF)"/>
            <person name="Walter F."/>
            <person name="Albersmeier A."/>
            <person name="Kalinowski J."/>
            <person name="Ruckert C."/>
        </authorList>
    </citation>
    <scope>NUCLEOTIDE SEQUENCE</scope>
    <source>
        <strain evidence="2">CGMCC 1.15725</strain>
    </source>
</reference>
<dbReference type="InterPro" id="IPR011083">
    <property type="entry name" value="Phage_tail_collar_dom"/>
</dbReference>
<dbReference type="InterPro" id="IPR037053">
    <property type="entry name" value="Phage_tail_collar_dom_sf"/>
</dbReference>
<dbReference type="SUPFAM" id="SSF88874">
    <property type="entry name" value="Receptor-binding domain of short tail fibre protein gp12"/>
    <property type="match status" value="1"/>
</dbReference>
<gene>
    <name evidence="2" type="ORF">GCM10011611_36000</name>
</gene>
<accession>A0A8J3E331</accession>